<feature type="compositionally biased region" description="Polar residues" evidence="2">
    <location>
        <begin position="179"/>
        <end position="208"/>
    </location>
</feature>
<dbReference type="Proteomes" id="UP000005207">
    <property type="component" value="Linkage group LG3"/>
</dbReference>
<organism evidence="4 5">
    <name type="scientific">Oreochromis niloticus</name>
    <name type="common">Nile tilapia</name>
    <name type="synonym">Tilapia nilotica</name>
    <dbReference type="NCBI Taxonomy" id="8128"/>
    <lineage>
        <taxon>Eukaryota</taxon>
        <taxon>Metazoa</taxon>
        <taxon>Chordata</taxon>
        <taxon>Craniata</taxon>
        <taxon>Vertebrata</taxon>
        <taxon>Euteleostomi</taxon>
        <taxon>Actinopterygii</taxon>
        <taxon>Neopterygii</taxon>
        <taxon>Teleostei</taxon>
        <taxon>Neoteleostei</taxon>
        <taxon>Acanthomorphata</taxon>
        <taxon>Ovalentaria</taxon>
        <taxon>Cichlomorphae</taxon>
        <taxon>Cichliformes</taxon>
        <taxon>Cichlidae</taxon>
        <taxon>African cichlids</taxon>
        <taxon>Pseudocrenilabrinae</taxon>
        <taxon>Oreochromini</taxon>
        <taxon>Oreochromis</taxon>
    </lineage>
</organism>
<feature type="region of interest" description="Disordered" evidence="2">
    <location>
        <begin position="1"/>
        <end position="29"/>
    </location>
</feature>
<evidence type="ECO:0000259" key="3">
    <source>
        <dbReference type="Pfam" id="PF15235"/>
    </source>
</evidence>
<comment type="function">
    <text evidence="1">May be involved in neurite outgrowth.</text>
</comment>
<feature type="compositionally biased region" description="Polar residues" evidence="2">
    <location>
        <begin position="434"/>
        <end position="444"/>
    </location>
</feature>
<evidence type="ECO:0000313" key="4">
    <source>
        <dbReference type="Ensembl" id="ENSONIP00000053223.1"/>
    </source>
</evidence>
<feature type="compositionally biased region" description="Basic and acidic residues" evidence="2">
    <location>
        <begin position="450"/>
        <end position="461"/>
    </location>
</feature>
<dbReference type="PANTHER" id="PTHR15718">
    <property type="entry name" value="G PROTEIN-REGULATED INDUCER OF NEURITE OUTGROWTH C-TERMINAL DOMAIN-CONTAINING PROTEIN"/>
    <property type="match status" value="1"/>
</dbReference>
<feature type="compositionally biased region" description="Low complexity" evidence="2">
    <location>
        <begin position="492"/>
        <end position="520"/>
    </location>
</feature>
<feature type="compositionally biased region" description="Polar residues" evidence="2">
    <location>
        <begin position="156"/>
        <end position="171"/>
    </location>
</feature>
<dbReference type="GO" id="GO:0031175">
    <property type="term" value="P:neuron projection development"/>
    <property type="evidence" value="ECO:0007669"/>
    <property type="project" value="TreeGrafter"/>
</dbReference>
<evidence type="ECO:0000256" key="2">
    <source>
        <dbReference type="SAM" id="MobiDB-lite"/>
    </source>
</evidence>
<dbReference type="InterPro" id="IPR032745">
    <property type="entry name" value="GRIN_C"/>
</dbReference>
<feature type="compositionally biased region" description="Basic and acidic residues" evidence="2">
    <location>
        <begin position="420"/>
        <end position="432"/>
    </location>
</feature>
<evidence type="ECO:0000313" key="5">
    <source>
        <dbReference type="Proteomes" id="UP000005207"/>
    </source>
</evidence>
<dbReference type="GO" id="GO:0005886">
    <property type="term" value="C:plasma membrane"/>
    <property type="evidence" value="ECO:0007669"/>
    <property type="project" value="TreeGrafter"/>
</dbReference>
<dbReference type="PANTHER" id="PTHR15718:SF3">
    <property type="entry name" value="G PROTEIN-REGULATED INDUCER OF NEURITE OUTGROWTH C-TERMINAL DOMAIN-CONTAINING PROTEIN"/>
    <property type="match status" value="1"/>
</dbReference>
<feature type="compositionally biased region" description="Low complexity" evidence="2">
    <location>
        <begin position="570"/>
        <end position="585"/>
    </location>
</feature>
<feature type="compositionally biased region" description="Polar residues" evidence="2">
    <location>
        <begin position="732"/>
        <end position="741"/>
    </location>
</feature>
<proteinExistence type="predicted"/>
<feature type="compositionally biased region" description="Basic and acidic residues" evidence="2">
    <location>
        <begin position="678"/>
        <end position="690"/>
    </location>
</feature>
<feature type="compositionally biased region" description="Polar residues" evidence="2">
    <location>
        <begin position="111"/>
        <end position="125"/>
    </location>
</feature>
<dbReference type="AlphaFoldDB" id="A0A669CXX0"/>
<dbReference type="OMA" id="PACLRTY"/>
<feature type="compositionally biased region" description="Basic and acidic residues" evidence="2">
    <location>
        <begin position="380"/>
        <end position="404"/>
    </location>
</feature>
<feature type="compositionally biased region" description="Polar residues" evidence="2">
    <location>
        <begin position="602"/>
        <end position="635"/>
    </location>
</feature>
<feature type="region of interest" description="Disordered" evidence="2">
    <location>
        <begin position="678"/>
        <end position="771"/>
    </location>
</feature>
<feature type="compositionally biased region" description="Polar residues" evidence="2">
    <location>
        <begin position="361"/>
        <end position="375"/>
    </location>
</feature>
<feature type="compositionally biased region" description="Low complexity" evidence="2">
    <location>
        <begin position="343"/>
        <end position="360"/>
    </location>
</feature>
<feature type="compositionally biased region" description="Basic and acidic residues" evidence="2">
    <location>
        <begin position="71"/>
        <end position="83"/>
    </location>
</feature>
<evidence type="ECO:0000256" key="1">
    <source>
        <dbReference type="ARBA" id="ARBA00002358"/>
    </source>
</evidence>
<feature type="compositionally biased region" description="Polar residues" evidence="2">
    <location>
        <begin position="696"/>
        <end position="709"/>
    </location>
</feature>
<feature type="region of interest" description="Disordered" evidence="2">
    <location>
        <begin position="95"/>
        <end position="635"/>
    </location>
</feature>
<name>A0A669CXX0_ORENI</name>
<dbReference type="GeneTree" id="ENSGT00570000079168"/>
<feature type="compositionally biased region" description="Polar residues" evidence="2">
    <location>
        <begin position="527"/>
        <end position="542"/>
    </location>
</feature>
<dbReference type="InParanoid" id="A0A669CXX0"/>
<feature type="compositionally biased region" description="Basic and acidic residues" evidence="2">
    <location>
        <begin position="746"/>
        <end position="765"/>
    </location>
</feature>
<feature type="region of interest" description="Disordered" evidence="2">
    <location>
        <begin position="51"/>
        <end position="83"/>
    </location>
</feature>
<dbReference type="Ensembl" id="ENSONIT00000059091.1">
    <property type="protein sequence ID" value="ENSONIP00000053223.1"/>
    <property type="gene ID" value="ENSONIG00000030781.1"/>
</dbReference>
<feature type="compositionally biased region" description="Polar residues" evidence="2">
    <location>
        <begin position="242"/>
        <end position="268"/>
    </location>
</feature>
<accession>A0A669CXX0</accession>
<reference evidence="5" key="1">
    <citation type="submission" date="2012-01" db="EMBL/GenBank/DDBJ databases">
        <title>The Genome Sequence of Oreochromis niloticus (Nile Tilapia).</title>
        <authorList>
            <consortium name="Broad Institute Genome Assembly Team"/>
            <consortium name="Broad Institute Sequencing Platform"/>
            <person name="Di Palma F."/>
            <person name="Johnson J."/>
            <person name="Lander E.S."/>
            <person name="Lindblad-Toh K."/>
        </authorList>
    </citation>
    <scope>NUCLEOTIDE SEQUENCE [LARGE SCALE GENOMIC DNA]</scope>
</reference>
<reference evidence="4" key="2">
    <citation type="submission" date="2025-08" db="UniProtKB">
        <authorList>
            <consortium name="Ensembl"/>
        </authorList>
    </citation>
    <scope>IDENTIFICATION</scope>
</reference>
<gene>
    <name evidence="4" type="primary">gprin3a</name>
</gene>
<feature type="compositionally biased region" description="Basic and acidic residues" evidence="2">
    <location>
        <begin position="10"/>
        <end position="28"/>
    </location>
</feature>
<protein>
    <recommendedName>
        <fullName evidence="3">G protein-regulated inducer of neurite outgrowth C-terminal domain-containing protein</fullName>
    </recommendedName>
</protein>
<feature type="compositionally biased region" description="Polar residues" evidence="2">
    <location>
        <begin position="280"/>
        <end position="331"/>
    </location>
</feature>
<sequence length="1036" mass="110372">MESSKNLLKRQRDIVQSEGPVTREHGLEDDLCNADANTKLELEPNFNLNLNLTSPTNPRPFIESSKLHGGQKKDNMTKGGEKPGVKVAVSMSAGILTPTVTSPGERDDPSWQKSKIPSLSRSPTAKPTVRCRDEQLLKSPNIKHAPGLSPKMHTSLKPQQMEQTTMACSPKSTERIKIQSLNSTKSLTAGLTTKTTNKITVSLSMQSNQKEDGGKVFKTPSPQTLHLPVSPQIPNQKAKANAISSKLANQIPTVEVNQNPPSITSKSNPKPGHDSRTHSSETSSTATKSQSQRGESALLSNKSPLLTSVSPKPSTQRKATRTINSNTTQPKENLESKDSSVGSKTNSKFSSNSVSLVSKTGTESKASHNSKSQIGSRNSLDSKSDSASKTSSDSRDSLDLKNDFPSKATPNFKLGMSSRDSTDSRNMSDIKPNKITQESKTAGASRTGIRSKDDQDPKYLPDSKINLQTSPTAECGIASSSDVSSHYKAELTQSTSISTLTTSSSKVDLVRSVSPSSSLSRTKDGNLKSSASSTKQGTNPKAGSNIPKSGPVHPTSKLALRDLPSSLTLSPRPGSASRSPGSCAGKTLDSNPVGPHRAAQISPGSASGVSAISGPLATSSPKTRTTIPLTTMGGSTNEPAACVTVETNPSGVSHNTSLTRGLTFDSITKTQAKMGADVKEKHLKVPERKAAAVGGTSASQGAVTDNPARSTGGGARIPEGLLSKPGHLGEPNATTAGSNIPSSRTESVESKSTEKKKQERGRQRVDQGSSLYPVSTITANHKKVRDMATMTDPRERLYPLAGGQREVAVQVEVEVVERSASTSPSFYQGGITSSLIGSPSCQSGSLISPTVPSLCCIPAGQKPVQHICKIDIELRSQSLLPSAVTNKANSLPACLRTYSFQKSPALVLAQQLGQNQDRVVSTDSMWKYEEQEETKMVHKEVEENGDKEETEKPQEVAWDEQGMTWEVYGASVDLESLGTAIQSHLESKIREQEKHIRSLRKSICSDSSLKGIKMKKRKKRKGGILSCCRKASAVAD</sequence>
<dbReference type="Pfam" id="PF15235">
    <property type="entry name" value="GRIN_C"/>
    <property type="match status" value="1"/>
</dbReference>
<feature type="compositionally biased region" description="Polar residues" evidence="2">
    <location>
        <begin position="465"/>
        <end position="484"/>
    </location>
</feature>
<reference evidence="4" key="3">
    <citation type="submission" date="2025-09" db="UniProtKB">
        <authorList>
            <consortium name="Ensembl"/>
        </authorList>
    </citation>
    <scope>IDENTIFICATION</scope>
</reference>
<keyword evidence="5" id="KW-1185">Reference proteome</keyword>
<feature type="domain" description="G protein-regulated inducer of neurite outgrowth C-terminal" evidence="3">
    <location>
        <begin position="933"/>
        <end position="1021"/>
    </location>
</feature>
<dbReference type="InterPro" id="IPR026646">
    <property type="entry name" value="GPRIN2-like/GPRIN3"/>
</dbReference>